<proteinExistence type="predicted"/>
<feature type="domain" description="CN hydrolase" evidence="2">
    <location>
        <begin position="4"/>
        <end position="275"/>
    </location>
</feature>
<organism evidence="3">
    <name type="scientific">marine metagenome</name>
    <dbReference type="NCBI Taxonomy" id="408172"/>
    <lineage>
        <taxon>unclassified sequences</taxon>
        <taxon>metagenomes</taxon>
        <taxon>ecological metagenomes</taxon>
    </lineage>
</organism>
<dbReference type="SUPFAM" id="SSF56317">
    <property type="entry name" value="Carbon-nitrogen hydrolase"/>
    <property type="match status" value="1"/>
</dbReference>
<dbReference type="AlphaFoldDB" id="A0A381UX95"/>
<protein>
    <recommendedName>
        <fullName evidence="2">CN hydrolase domain-containing protein</fullName>
    </recommendedName>
</protein>
<dbReference type="Pfam" id="PF00795">
    <property type="entry name" value="CN_hydrolase"/>
    <property type="match status" value="1"/>
</dbReference>
<dbReference type="EMBL" id="UINC01007338">
    <property type="protein sequence ID" value="SVA32762.1"/>
    <property type="molecule type" value="Genomic_DNA"/>
</dbReference>
<keyword evidence="1" id="KW-0378">Hydrolase</keyword>
<dbReference type="PANTHER" id="PTHR43674">
    <property type="entry name" value="NITRILASE C965.09-RELATED"/>
    <property type="match status" value="1"/>
</dbReference>
<dbReference type="PROSITE" id="PS50263">
    <property type="entry name" value="CN_HYDROLASE"/>
    <property type="match status" value="1"/>
</dbReference>
<evidence type="ECO:0000256" key="1">
    <source>
        <dbReference type="ARBA" id="ARBA00022801"/>
    </source>
</evidence>
<dbReference type="InterPro" id="IPR050345">
    <property type="entry name" value="Aliph_Amidase/BUP"/>
</dbReference>
<accession>A0A381UX95</accession>
<dbReference type="InterPro" id="IPR003010">
    <property type="entry name" value="C-N_Hydrolase"/>
</dbReference>
<evidence type="ECO:0000259" key="2">
    <source>
        <dbReference type="PROSITE" id="PS50263"/>
    </source>
</evidence>
<reference evidence="3" key="1">
    <citation type="submission" date="2018-05" db="EMBL/GenBank/DDBJ databases">
        <authorList>
            <person name="Lanie J.A."/>
            <person name="Ng W.-L."/>
            <person name="Kazmierczak K.M."/>
            <person name="Andrzejewski T.M."/>
            <person name="Davidsen T.M."/>
            <person name="Wayne K.J."/>
            <person name="Tettelin H."/>
            <person name="Glass J.I."/>
            <person name="Rusch D."/>
            <person name="Podicherti R."/>
            <person name="Tsui H.-C.T."/>
            <person name="Winkler M.E."/>
        </authorList>
    </citation>
    <scope>NUCLEOTIDE SEQUENCE</scope>
</reference>
<dbReference type="InterPro" id="IPR036526">
    <property type="entry name" value="C-N_Hydrolase_sf"/>
</dbReference>
<dbReference type="PANTHER" id="PTHR43674:SF12">
    <property type="entry name" value="NITRILASE C965.09-RELATED"/>
    <property type="match status" value="1"/>
</dbReference>
<dbReference type="GO" id="GO:0016811">
    <property type="term" value="F:hydrolase activity, acting on carbon-nitrogen (but not peptide) bonds, in linear amides"/>
    <property type="evidence" value="ECO:0007669"/>
    <property type="project" value="TreeGrafter"/>
</dbReference>
<name>A0A381UX95_9ZZZZ</name>
<sequence>MRNITIAAAQMGPIQKEENRDQVVNRMIKLMDAAKQSDADLIVYPELALTTFFPRYYMEDQVEVDLWFESEMPNAATLPLFKKGGNYGMAFTFGYAELTREGKHFNTSIFVNNTGSIIGKYRKVHLPGHSEYDPSRDFQHLEKRYFLPGDLGFPVYRSMGGILGMCICNDRRWPETYRVMGLKGVELITLGYNTPSFNSQKSAEGPEDRIFHNRLVQQAGAYQNSTWVVGVAKAGIEDGHPLIGGSIIIDPNGKIVAEAETEEDELIVHTCNLDNCTFGKKTVFDFSRHRRTEHYSIITAKAGEVEPKEEDVS</sequence>
<dbReference type="Gene3D" id="3.60.110.10">
    <property type="entry name" value="Carbon-nitrogen hydrolase"/>
    <property type="match status" value="1"/>
</dbReference>
<gene>
    <name evidence="3" type="ORF">METZ01_LOCUS85616</name>
</gene>
<evidence type="ECO:0000313" key="3">
    <source>
        <dbReference type="EMBL" id="SVA32762.1"/>
    </source>
</evidence>
<dbReference type="CDD" id="cd07569">
    <property type="entry name" value="DCase"/>
    <property type="match status" value="1"/>
</dbReference>